<feature type="repeat" description="WD" evidence="11">
    <location>
        <begin position="419"/>
        <end position="460"/>
    </location>
</feature>
<feature type="repeat" description="WD" evidence="11">
    <location>
        <begin position="463"/>
        <end position="505"/>
    </location>
</feature>
<dbReference type="Proteomes" id="UP000708148">
    <property type="component" value="Unassembled WGS sequence"/>
</dbReference>
<keyword evidence="3" id="KW-0963">Cytoplasm</keyword>
<dbReference type="PROSITE" id="PS00678">
    <property type="entry name" value="WD_REPEATS_1"/>
    <property type="match status" value="1"/>
</dbReference>
<dbReference type="InterPro" id="IPR055439">
    <property type="entry name" value="Beta-prop_EML_1st"/>
</dbReference>
<comment type="subcellular location">
    <subcellularLocation>
        <location evidence="1">Cell projection</location>
        <location evidence="1">Cilium</location>
        <location evidence="1">Flagellum</location>
    </subcellularLocation>
    <subcellularLocation>
        <location evidence="2">Cytoplasm</location>
    </subcellularLocation>
</comment>
<dbReference type="PANTHER" id="PTHR13720:SF14">
    <property type="entry name" value="CILIA- AND FLAGELLA-ASSOCIATED PROTEIN 52"/>
    <property type="match status" value="1"/>
</dbReference>
<keyword evidence="14" id="KW-1185">Reference proteome</keyword>
<proteinExistence type="inferred from homology"/>
<dbReference type="GO" id="GO:0031514">
    <property type="term" value="C:motile cilium"/>
    <property type="evidence" value="ECO:0007669"/>
    <property type="project" value="UniProtKB-SubCell"/>
</dbReference>
<evidence type="ECO:0000256" key="2">
    <source>
        <dbReference type="ARBA" id="ARBA00004496"/>
    </source>
</evidence>
<evidence type="ECO:0000256" key="5">
    <source>
        <dbReference type="ARBA" id="ARBA00022737"/>
    </source>
</evidence>
<dbReference type="Pfam" id="PF23409">
    <property type="entry name" value="Beta-prop_EML"/>
    <property type="match status" value="1"/>
</dbReference>
<dbReference type="InterPro" id="IPR036322">
    <property type="entry name" value="WD40_repeat_dom_sf"/>
</dbReference>
<gene>
    <name evidence="13" type="ORF">OSTQU699_LOCUS1496</name>
</gene>
<dbReference type="InterPro" id="IPR001680">
    <property type="entry name" value="WD40_rpt"/>
</dbReference>
<dbReference type="PANTHER" id="PTHR13720">
    <property type="entry name" value="WD-40 REPEAT PROTEIN"/>
    <property type="match status" value="1"/>
</dbReference>
<evidence type="ECO:0000256" key="9">
    <source>
        <dbReference type="ARBA" id="ARBA00029456"/>
    </source>
</evidence>
<accession>A0A8S1IM87</accession>
<dbReference type="OrthoDB" id="6252103at2759"/>
<keyword evidence="6" id="KW-0282">Flagellum</keyword>
<evidence type="ECO:0000256" key="3">
    <source>
        <dbReference type="ARBA" id="ARBA00022490"/>
    </source>
</evidence>
<reference evidence="13" key="1">
    <citation type="submission" date="2020-12" db="EMBL/GenBank/DDBJ databases">
        <authorList>
            <person name="Iha C."/>
        </authorList>
    </citation>
    <scope>NUCLEOTIDE SEQUENCE</scope>
</reference>
<dbReference type="PROSITE" id="PS50082">
    <property type="entry name" value="WD_REPEATS_2"/>
    <property type="match status" value="3"/>
</dbReference>
<organism evidence="13 14">
    <name type="scientific">Ostreobium quekettii</name>
    <dbReference type="NCBI Taxonomy" id="121088"/>
    <lineage>
        <taxon>Eukaryota</taxon>
        <taxon>Viridiplantae</taxon>
        <taxon>Chlorophyta</taxon>
        <taxon>core chlorophytes</taxon>
        <taxon>Ulvophyceae</taxon>
        <taxon>TCBD clade</taxon>
        <taxon>Bryopsidales</taxon>
        <taxon>Ostreobineae</taxon>
        <taxon>Ostreobiaceae</taxon>
        <taxon>Ostreobium</taxon>
    </lineage>
</organism>
<evidence type="ECO:0000259" key="12">
    <source>
        <dbReference type="Pfam" id="PF23409"/>
    </source>
</evidence>
<dbReference type="SMART" id="SM00320">
    <property type="entry name" value="WD40"/>
    <property type="match status" value="11"/>
</dbReference>
<dbReference type="SUPFAM" id="SSF50978">
    <property type="entry name" value="WD40 repeat-like"/>
    <property type="match status" value="2"/>
</dbReference>
<dbReference type="InterPro" id="IPR019775">
    <property type="entry name" value="WD40_repeat_CS"/>
</dbReference>
<dbReference type="AlphaFoldDB" id="A0A8S1IM87"/>
<keyword evidence="4 11" id="KW-0853">WD repeat</keyword>
<dbReference type="FunFam" id="2.130.10.10:FF:001320">
    <property type="entry name" value="Predicted protein"/>
    <property type="match status" value="1"/>
</dbReference>
<evidence type="ECO:0000256" key="11">
    <source>
        <dbReference type="PROSITE-ProRule" id="PRU00221"/>
    </source>
</evidence>
<evidence type="ECO:0000313" key="13">
    <source>
        <dbReference type="EMBL" id="CAD7696135.1"/>
    </source>
</evidence>
<sequence>MSESLRLLSVVGFGGSIPNGLILHPDGTTLIYPLGSTIVLRDKGTVESQQFLQGHTDKVSCLAISRSGKYLASGQVTYMGFTADIIVWDMEARALLHRMSLHKVKVQALDFSFDERRLVSLGGQDDNSLVLWNVETGAAICGSPTHSDFTLCVKFLNNCRDVLITAGKYNLNVWEHDGPNNKLREMDVQLGQLRRIFNCICIDSQDRFVYCGTTSGDVLQISIETKLMKNLGIAKGPISLGVTASCHTPEGRLFVGAGDGSIRLLKVPPEAANPKLMKKNSEVAVINVDGAIASLVTEAETQAAVCLLVGTVSCNLYRITWAVKEMRFTSELLQTAHSDKVNDLALLGDSSDVFVTCGLGNVRLWHLDTCREVLRIRVPNLECHCVDLFRDGSCIVSGWSDGAIRAFGPQSGKLLFSIHNAHHKAVTAIASTGDCNRIISGGEEGMVRVWGIRAESQVMEASMKEHKGPVNCIQIKESTSDECVSCSSDGSCIIWDLTTFKRRNSLFANTFFKAVVYQRDESQLVTGGTDRKITYWDPFDGQPIRILDGSSAEPVNALAIDPAGETIVSGGSDKLIKLWGYDEGHCYYTGVAHSGPVAKVAITQDMSRILSVGAEGGIFVWEFAKPRPLPEDIPLDGQDAE</sequence>
<dbReference type="Pfam" id="PF00400">
    <property type="entry name" value="WD40"/>
    <property type="match status" value="4"/>
</dbReference>
<evidence type="ECO:0000313" key="14">
    <source>
        <dbReference type="Proteomes" id="UP000708148"/>
    </source>
</evidence>
<evidence type="ECO:0000256" key="4">
    <source>
        <dbReference type="ARBA" id="ARBA00022574"/>
    </source>
</evidence>
<keyword evidence="5" id="KW-0677">Repeat</keyword>
<evidence type="ECO:0000256" key="6">
    <source>
        <dbReference type="ARBA" id="ARBA00022846"/>
    </source>
</evidence>
<dbReference type="GO" id="GO:0005930">
    <property type="term" value="C:axoneme"/>
    <property type="evidence" value="ECO:0007669"/>
    <property type="project" value="UniProtKB-ARBA"/>
</dbReference>
<comment type="similarity">
    <text evidence="9">Belongs to the CFAP52 family.</text>
</comment>
<dbReference type="EMBL" id="CAJHUC010000437">
    <property type="protein sequence ID" value="CAD7696135.1"/>
    <property type="molecule type" value="Genomic_DNA"/>
</dbReference>
<feature type="repeat" description="WD" evidence="11">
    <location>
        <begin position="548"/>
        <end position="589"/>
    </location>
</feature>
<dbReference type="Gene3D" id="2.130.10.10">
    <property type="entry name" value="YVTN repeat-like/Quinoprotein amine dehydrogenase"/>
    <property type="match status" value="3"/>
</dbReference>
<name>A0A8S1IM87_9CHLO</name>
<comment type="caution">
    <text evidence="13">The sequence shown here is derived from an EMBL/GenBank/DDBJ whole genome shotgun (WGS) entry which is preliminary data.</text>
</comment>
<protein>
    <recommendedName>
        <fullName evidence="10">Cilia- and flagella-associated protein 52</fullName>
    </recommendedName>
</protein>
<feature type="domain" description="EML-like first beta-propeller" evidence="12">
    <location>
        <begin position="48"/>
        <end position="312"/>
    </location>
</feature>
<dbReference type="InterPro" id="IPR015943">
    <property type="entry name" value="WD40/YVTN_repeat-like_dom_sf"/>
</dbReference>
<evidence type="ECO:0000256" key="7">
    <source>
        <dbReference type="ARBA" id="ARBA00023069"/>
    </source>
</evidence>
<evidence type="ECO:0000256" key="8">
    <source>
        <dbReference type="ARBA" id="ARBA00023273"/>
    </source>
</evidence>
<keyword evidence="7" id="KW-0969">Cilium</keyword>
<dbReference type="PROSITE" id="PS50294">
    <property type="entry name" value="WD_REPEATS_REGION"/>
    <property type="match status" value="2"/>
</dbReference>
<dbReference type="InterPro" id="IPR050630">
    <property type="entry name" value="WD_repeat_EMAP"/>
</dbReference>
<evidence type="ECO:0000256" key="10">
    <source>
        <dbReference type="ARBA" id="ARBA00029552"/>
    </source>
</evidence>
<keyword evidence="8" id="KW-0966">Cell projection</keyword>
<evidence type="ECO:0000256" key="1">
    <source>
        <dbReference type="ARBA" id="ARBA00004230"/>
    </source>
</evidence>